<evidence type="ECO:0000313" key="2">
    <source>
        <dbReference type="EMBL" id="PPR92110.1"/>
    </source>
</evidence>
<dbReference type="Proteomes" id="UP000239757">
    <property type="component" value="Unassembled WGS sequence"/>
</dbReference>
<feature type="region of interest" description="Disordered" evidence="1">
    <location>
        <begin position="33"/>
        <end position="52"/>
    </location>
</feature>
<name>A0A2P5WM15_GOSBA</name>
<reference evidence="2 3" key="1">
    <citation type="submission" date="2015-01" db="EMBL/GenBank/DDBJ databases">
        <title>Genome of allotetraploid Gossypium barbadense reveals genomic plasticity and fiber elongation in cotton evolution.</title>
        <authorList>
            <person name="Chen X."/>
            <person name="Liu X."/>
            <person name="Zhao B."/>
            <person name="Zheng H."/>
            <person name="Hu Y."/>
            <person name="Lu G."/>
            <person name="Yang C."/>
            <person name="Chen J."/>
            <person name="Shan C."/>
            <person name="Zhang L."/>
            <person name="Zhou Y."/>
            <person name="Wang L."/>
            <person name="Guo W."/>
            <person name="Bai Y."/>
            <person name="Ruan J."/>
            <person name="Shangguan X."/>
            <person name="Mao Y."/>
            <person name="Jiang J."/>
            <person name="Zhu Y."/>
            <person name="Lei J."/>
            <person name="Kang H."/>
            <person name="Chen S."/>
            <person name="He X."/>
            <person name="Wang R."/>
            <person name="Wang Y."/>
            <person name="Chen J."/>
            <person name="Wang L."/>
            <person name="Yu S."/>
            <person name="Wang B."/>
            <person name="Wei J."/>
            <person name="Song S."/>
            <person name="Lu X."/>
            <person name="Gao Z."/>
            <person name="Gu W."/>
            <person name="Deng X."/>
            <person name="Ma D."/>
            <person name="Wang S."/>
            <person name="Liang W."/>
            <person name="Fang L."/>
            <person name="Cai C."/>
            <person name="Zhu X."/>
            <person name="Zhou B."/>
            <person name="Zhang Y."/>
            <person name="Chen Z."/>
            <person name="Xu S."/>
            <person name="Zhu R."/>
            <person name="Wang S."/>
            <person name="Zhang T."/>
            <person name="Zhao G."/>
        </authorList>
    </citation>
    <scope>NUCLEOTIDE SEQUENCE [LARGE SCALE GENOMIC DNA]</scope>
    <source>
        <strain evidence="3">cv. Xinhai21</strain>
        <tissue evidence="2">Leaf</tissue>
    </source>
</reference>
<evidence type="ECO:0000256" key="1">
    <source>
        <dbReference type="SAM" id="MobiDB-lite"/>
    </source>
</evidence>
<feature type="compositionally biased region" description="Basic and acidic residues" evidence="1">
    <location>
        <begin position="61"/>
        <end position="76"/>
    </location>
</feature>
<sequence length="160" mass="18256">MPNAVKFLRKPLADKRKLDEASHVELNAETVSKNAYEPCSNNNKGPTYEERRLQIEELDEWRTQKLRTPDKPKPSQDELNTSPNQLKVGDKVLLDAANPCITTSEPNEVIPLTVLNIFPYGTVEVIHPKFGTFKVNNTRLKPYIDEVDSRDEECKLLEPP</sequence>
<dbReference type="AlphaFoldDB" id="A0A2P5WM15"/>
<feature type="compositionally biased region" description="Polar residues" evidence="1">
    <location>
        <begin position="33"/>
        <end position="45"/>
    </location>
</feature>
<feature type="region of interest" description="Disordered" evidence="1">
    <location>
        <begin position="61"/>
        <end position="85"/>
    </location>
</feature>
<dbReference type="OrthoDB" id="1094981at2759"/>
<accession>A0A2P5WM15</accession>
<organism evidence="2 3">
    <name type="scientific">Gossypium barbadense</name>
    <name type="common">Sea Island cotton</name>
    <name type="synonym">Hibiscus barbadensis</name>
    <dbReference type="NCBI Taxonomy" id="3634"/>
    <lineage>
        <taxon>Eukaryota</taxon>
        <taxon>Viridiplantae</taxon>
        <taxon>Streptophyta</taxon>
        <taxon>Embryophyta</taxon>
        <taxon>Tracheophyta</taxon>
        <taxon>Spermatophyta</taxon>
        <taxon>Magnoliopsida</taxon>
        <taxon>eudicotyledons</taxon>
        <taxon>Gunneridae</taxon>
        <taxon>Pentapetalae</taxon>
        <taxon>rosids</taxon>
        <taxon>malvids</taxon>
        <taxon>Malvales</taxon>
        <taxon>Malvaceae</taxon>
        <taxon>Malvoideae</taxon>
        <taxon>Gossypium</taxon>
    </lineage>
</organism>
<proteinExistence type="predicted"/>
<protein>
    <submittedName>
        <fullName evidence="2">Uncharacterized protein</fullName>
    </submittedName>
</protein>
<gene>
    <name evidence="2" type="ORF">GOBAR_AA28562</name>
</gene>
<evidence type="ECO:0000313" key="3">
    <source>
        <dbReference type="Proteomes" id="UP000239757"/>
    </source>
</evidence>
<dbReference type="EMBL" id="KZ667139">
    <property type="protein sequence ID" value="PPR92110.1"/>
    <property type="molecule type" value="Genomic_DNA"/>
</dbReference>